<dbReference type="InterPro" id="IPR055170">
    <property type="entry name" value="GFO_IDH_MocA-like_dom"/>
</dbReference>
<sequence>MKFGVLGAGLIATIPKGVISNIHHLRDKIEITAIADLNADLAASVAQTYGIPRSFDSLNAMLEYGDFEAVANLTPTPAHFETSLVILNAGKHLALEKPICNTVEEIEEIERTAKANGVTVVYAPPSMLYPSRREARRLLASEMIGRPTLVKSRTSGAGPASSPWPIDPSSYYKGHGSLWEIGVYSIFEMMTVLNRPVKSVFGYFGRTEDTRTVPSGPYRGLVVPVEYDDNHVISLDFGDSLFGVFDSTYNVWASQAPRMEIFGRKGTMSVWDNIDFMNPRLDVYQVDTDRDVKGWMSVDFNHNVLARQHAANVQRAMFLEHLVDVVHDGAQNEMPFDRARHIMEIMVKAELSGQTGEAQPIESTFAPTVIDTSFSDTAGIAQ</sequence>
<evidence type="ECO:0000256" key="1">
    <source>
        <dbReference type="ARBA" id="ARBA00023002"/>
    </source>
</evidence>
<dbReference type="Gene3D" id="3.40.50.720">
    <property type="entry name" value="NAD(P)-binding Rossmann-like Domain"/>
    <property type="match status" value="1"/>
</dbReference>
<protein>
    <submittedName>
        <fullName evidence="5">Gfo/Idh/MocA family oxidoreductase</fullName>
    </submittedName>
</protein>
<keyword evidence="1" id="KW-0560">Oxidoreductase</keyword>
<name>A0AAU6SAT1_9MICO</name>
<keyword evidence="2" id="KW-0520">NAD</keyword>
<dbReference type="PANTHER" id="PTHR43818">
    <property type="entry name" value="BCDNA.GH03377"/>
    <property type="match status" value="1"/>
</dbReference>
<gene>
    <name evidence="5" type="ORF">MRBLWS13_001627</name>
</gene>
<proteinExistence type="predicted"/>
<organism evidence="5">
    <name type="scientific">Microbacterium sp. LWS13-1.2</name>
    <dbReference type="NCBI Taxonomy" id="3135264"/>
    <lineage>
        <taxon>Bacteria</taxon>
        <taxon>Bacillati</taxon>
        <taxon>Actinomycetota</taxon>
        <taxon>Actinomycetes</taxon>
        <taxon>Micrococcales</taxon>
        <taxon>Microbacteriaceae</taxon>
        <taxon>Microbacterium</taxon>
    </lineage>
</organism>
<dbReference type="EMBL" id="CP151632">
    <property type="protein sequence ID" value="WZO33987.1"/>
    <property type="molecule type" value="Genomic_DNA"/>
</dbReference>
<dbReference type="GO" id="GO:0000166">
    <property type="term" value="F:nucleotide binding"/>
    <property type="evidence" value="ECO:0007669"/>
    <property type="project" value="InterPro"/>
</dbReference>
<dbReference type="RefSeq" id="WP_349429020.1">
    <property type="nucleotide sequence ID" value="NZ_CP151632.1"/>
</dbReference>
<dbReference type="AlphaFoldDB" id="A0AAU6SAT1"/>
<reference evidence="5" key="1">
    <citation type="submission" date="2024-04" db="EMBL/GenBank/DDBJ databases">
        <authorList>
            <person name="Roder T."/>
            <person name="Oberhansli S."/>
            <person name="Kreuzer M."/>
        </authorList>
    </citation>
    <scope>NUCLEOTIDE SEQUENCE</scope>
    <source>
        <strain evidence="5">LWS13-1.2</strain>
    </source>
</reference>
<dbReference type="InterPro" id="IPR050463">
    <property type="entry name" value="Gfo/Idh/MocA_oxidrdct_glycsds"/>
</dbReference>
<dbReference type="SUPFAM" id="SSF51735">
    <property type="entry name" value="NAD(P)-binding Rossmann-fold domains"/>
    <property type="match status" value="1"/>
</dbReference>
<evidence type="ECO:0000259" key="4">
    <source>
        <dbReference type="Pfam" id="PF22725"/>
    </source>
</evidence>
<dbReference type="PANTHER" id="PTHR43818:SF11">
    <property type="entry name" value="BCDNA.GH03377"/>
    <property type="match status" value="1"/>
</dbReference>
<accession>A0AAU6SAT1</accession>
<evidence type="ECO:0000256" key="2">
    <source>
        <dbReference type="ARBA" id="ARBA00023027"/>
    </source>
</evidence>
<dbReference type="InterPro" id="IPR000683">
    <property type="entry name" value="Gfo/Idh/MocA-like_OxRdtase_N"/>
</dbReference>
<dbReference type="Pfam" id="PF01408">
    <property type="entry name" value="GFO_IDH_MocA"/>
    <property type="match status" value="1"/>
</dbReference>
<dbReference type="Pfam" id="PF22725">
    <property type="entry name" value="GFO_IDH_MocA_C3"/>
    <property type="match status" value="1"/>
</dbReference>
<dbReference type="InterPro" id="IPR036291">
    <property type="entry name" value="NAD(P)-bd_dom_sf"/>
</dbReference>
<feature type="domain" description="GFO/IDH/MocA-like oxidoreductase" evidence="4">
    <location>
        <begin position="133"/>
        <end position="268"/>
    </location>
</feature>
<dbReference type="Gene3D" id="3.30.360.10">
    <property type="entry name" value="Dihydrodipicolinate Reductase, domain 2"/>
    <property type="match status" value="1"/>
</dbReference>
<evidence type="ECO:0000259" key="3">
    <source>
        <dbReference type="Pfam" id="PF01408"/>
    </source>
</evidence>
<dbReference type="GO" id="GO:0016491">
    <property type="term" value="F:oxidoreductase activity"/>
    <property type="evidence" value="ECO:0007669"/>
    <property type="project" value="UniProtKB-KW"/>
</dbReference>
<feature type="domain" description="Gfo/Idh/MocA-like oxidoreductase N-terminal" evidence="3">
    <location>
        <begin position="1"/>
        <end position="121"/>
    </location>
</feature>
<evidence type="ECO:0000313" key="5">
    <source>
        <dbReference type="EMBL" id="WZO33987.1"/>
    </source>
</evidence>
<dbReference type="SUPFAM" id="SSF55347">
    <property type="entry name" value="Glyceraldehyde-3-phosphate dehydrogenase-like, C-terminal domain"/>
    <property type="match status" value="1"/>
</dbReference>